<dbReference type="PROSITE" id="PS50853">
    <property type="entry name" value="FN3"/>
    <property type="match status" value="3"/>
</dbReference>
<dbReference type="CDD" id="cd00063">
    <property type="entry name" value="FN3"/>
    <property type="match status" value="3"/>
</dbReference>
<dbReference type="SUPFAM" id="SSF49265">
    <property type="entry name" value="Fibronectin type III"/>
    <property type="match status" value="2"/>
</dbReference>
<evidence type="ECO:0000313" key="4">
    <source>
        <dbReference type="EMBL" id="KAK3089585.1"/>
    </source>
</evidence>
<dbReference type="InterPro" id="IPR050991">
    <property type="entry name" value="ECM_Regulatory_Proteins"/>
</dbReference>
<proteinExistence type="predicted"/>
<dbReference type="Gene3D" id="2.60.40.10">
    <property type="entry name" value="Immunoglobulins"/>
    <property type="match status" value="4"/>
</dbReference>
<name>A0AA88XPU9_PINIB</name>
<feature type="domain" description="Fibronectin type-III" evidence="3">
    <location>
        <begin position="540"/>
        <end position="642"/>
    </location>
</feature>
<dbReference type="PROSITE" id="PS51257">
    <property type="entry name" value="PROKAR_LIPOPROTEIN"/>
    <property type="match status" value="1"/>
</dbReference>
<protein>
    <recommendedName>
        <fullName evidence="3">Fibronectin type-III domain-containing protein</fullName>
    </recommendedName>
</protein>
<keyword evidence="2" id="KW-1133">Transmembrane helix</keyword>
<feature type="domain" description="Fibronectin type-III" evidence="3">
    <location>
        <begin position="336"/>
        <end position="434"/>
    </location>
</feature>
<evidence type="ECO:0000259" key="3">
    <source>
        <dbReference type="PROSITE" id="PS50853"/>
    </source>
</evidence>
<dbReference type="PANTHER" id="PTHR46708">
    <property type="entry name" value="TENASCIN"/>
    <property type="match status" value="1"/>
</dbReference>
<dbReference type="Proteomes" id="UP001186944">
    <property type="component" value="Unassembled WGS sequence"/>
</dbReference>
<keyword evidence="1" id="KW-0677">Repeat</keyword>
<organism evidence="4 5">
    <name type="scientific">Pinctada imbricata</name>
    <name type="common">Atlantic pearl-oyster</name>
    <name type="synonym">Pinctada martensii</name>
    <dbReference type="NCBI Taxonomy" id="66713"/>
    <lineage>
        <taxon>Eukaryota</taxon>
        <taxon>Metazoa</taxon>
        <taxon>Spiralia</taxon>
        <taxon>Lophotrochozoa</taxon>
        <taxon>Mollusca</taxon>
        <taxon>Bivalvia</taxon>
        <taxon>Autobranchia</taxon>
        <taxon>Pteriomorphia</taxon>
        <taxon>Pterioida</taxon>
        <taxon>Pterioidea</taxon>
        <taxon>Pteriidae</taxon>
        <taxon>Pinctada</taxon>
    </lineage>
</organism>
<evidence type="ECO:0000256" key="1">
    <source>
        <dbReference type="ARBA" id="ARBA00022737"/>
    </source>
</evidence>
<dbReference type="InterPro" id="IPR013783">
    <property type="entry name" value="Ig-like_fold"/>
</dbReference>
<keyword evidence="2" id="KW-0812">Transmembrane</keyword>
<accession>A0AA88XPU9</accession>
<dbReference type="Pfam" id="PF00041">
    <property type="entry name" value="fn3"/>
    <property type="match status" value="1"/>
</dbReference>
<dbReference type="AlphaFoldDB" id="A0AA88XPU9"/>
<keyword evidence="5" id="KW-1185">Reference proteome</keyword>
<dbReference type="PANTHER" id="PTHR46708:SF2">
    <property type="entry name" value="FIBRONECTIN TYPE-III DOMAIN-CONTAINING PROTEIN"/>
    <property type="match status" value="1"/>
</dbReference>
<dbReference type="EMBL" id="VSWD01000010">
    <property type="protein sequence ID" value="KAK3089585.1"/>
    <property type="molecule type" value="Genomic_DNA"/>
</dbReference>
<dbReference type="SMART" id="SM00060">
    <property type="entry name" value="FN3"/>
    <property type="match status" value="3"/>
</dbReference>
<dbReference type="InterPro" id="IPR003961">
    <property type="entry name" value="FN3_dom"/>
</dbReference>
<dbReference type="InterPro" id="IPR036116">
    <property type="entry name" value="FN3_sf"/>
</dbReference>
<reference evidence="4" key="1">
    <citation type="submission" date="2019-08" db="EMBL/GenBank/DDBJ databases">
        <title>The improved chromosome-level genome for the pearl oyster Pinctada fucata martensii using PacBio sequencing and Hi-C.</title>
        <authorList>
            <person name="Zheng Z."/>
        </authorList>
    </citation>
    <scope>NUCLEOTIDE SEQUENCE</scope>
    <source>
        <strain evidence="4">ZZ-2019</strain>
        <tissue evidence="4">Adductor muscle</tissue>
    </source>
</reference>
<evidence type="ECO:0000256" key="2">
    <source>
        <dbReference type="SAM" id="Phobius"/>
    </source>
</evidence>
<gene>
    <name evidence="4" type="ORF">FSP39_004831</name>
</gene>
<comment type="caution">
    <text evidence="4">The sequence shown here is derived from an EMBL/GenBank/DDBJ whole genome shotgun (WGS) entry which is preliminary data.</text>
</comment>
<feature type="transmembrane region" description="Helical" evidence="2">
    <location>
        <begin position="647"/>
        <end position="673"/>
    </location>
</feature>
<keyword evidence="2" id="KW-0472">Membrane</keyword>
<feature type="domain" description="Fibronectin type-III" evidence="3">
    <location>
        <begin position="234"/>
        <end position="325"/>
    </location>
</feature>
<evidence type="ECO:0000313" key="5">
    <source>
        <dbReference type="Proteomes" id="UP001186944"/>
    </source>
</evidence>
<sequence>MFDRMGWEHYVLILTLSCGCSAGFLFPSLEQIGEIKPAEQYLVFGEEIQINCSLNQNILDISQFHFEIGNLAVPTNLTNVLNDKILQCTLPVTDEYFRAGYNTILCWNTTIDSSSYQPISASYLVDYAVIHNVTNLTCVIDKTSSSIQCSWILGKYHFEPRIRVKFSVSVAGNGWVTKNVSTDTRQSCTFTSEEIVIHPLYISFKVEVTNIMRNVTENFITTYNPANKIVKPKKVQNINATDISSRSAKIVWTLPTLDDLYIRLTVSSKWHQDSQIIEMYRRNTSTVLVDLKPDTRYTVSIDVKLFKHGVLYSDPTSYEFTTKTDVPDVPPAVHPAGFDLSNSLCHSLTGTDTRNITVYWNSIPEEHKNGHITHYSVIYTSNTGKEDQVVVNGDKLSATMTLKCDLSYDIKVKAKNSAGYSNVSTLMKIPSDRDSDPLDDIVVEVPRDERHVVISWDRKKTDDAYVVAWCQKIADNTGCNGDVTFSAEYASGTSNVTMPRSDVGENIHNIRFGVARKTKQKMSGITWEKCRYIQDLDPQAPKKFQVASVNPDNALTGKWSLPECDWQSGYIQRYRMKHCEVNNGNLDNCQEPEFGRDDNMEFVVQNLKANQNYSLQLQTISPASMESPYVDPVFGVPTTSELGSGEVIAIIIGSVFMFILMLSAFILVARIAYRKVKAVTRPLPIDVPYTSKKLIYEVGPPSPVSPFPGIDGKDDRRSSVSSHEKVINLRKAM</sequence>